<feature type="transmembrane region" description="Helical" evidence="1">
    <location>
        <begin position="84"/>
        <end position="107"/>
    </location>
</feature>
<evidence type="ECO:0000256" key="1">
    <source>
        <dbReference type="SAM" id="Phobius"/>
    </source>
</evidence>
<evidence type="ECO:0000313" key="2">
    <source>
        <dbReference type="EMBL" id="MPY68052.1"/>
    </source>
</evidence>
<keyword evidence="1" id="KW-0812">Transmembrane</keyword>
<name>A0A7X1TT48_9DEIO</name>
<gene>
    <name evidence="2" type="ORF">F8S09_15455</name>
</gene>
<accession>A0A7X1TT48</accession>
<keyword evidence="1" id="KW-0472">Membrane</keyword>
<evidence type="ECO:0000313" key="3">
    <source>
        <dbReference type="Proteomes" id="UP000484842"/>
    </source>
</evidence>
<keyword evidence="3" id="KW-1185">Reference proteome</keyword>
<comment type="caution">
    <text evidence="2">The sequence shown here is derived from an EMBL/GenBank/DDBJ whole genome shotgun (WGS) entry which is preliminary data.</text>
</comment>
<dbReference type="RefSeq" id="WP_152872362.1">
    <property type="nucleotide sequence ID" value="NZ_WBSL01000014.1"/>
</dbReference>
<organism evidence="2 3">
    <name type="scientific">Deinococcus terrestris</name>
    <dbReference type="NCBI Taxonomy" id="2651870"/>
    <lineage>
        <taxon>Bacteria</taxon>
        <taxon>Thermotogati</taxon>
        <taxon>Deinococcota</taxon>
        <taxon>Deinococci</taxon>
        <taxon>Deinococcales</taxon>
        <taxon>Deinococcaceae</taxon>
        <taxon>Deinococcus</taxon>
    </lineage>
</organism>
<dbReference type="EMBL" id="WBSL01000014">
    <property type="protein sequence ID" value="MPY68052.1"/>
    <property type="molecule type" value="Genomic_DNA"/>
</dbReference>
<protein>
    <submittedName>
        <fullName evidence="2">Uncharacterized protein</fullName>
    </submittedName>
</protein>
<reference evidence="2 3" key="1">
    <citation type="submission" date="2019-10" db="EMBL/GenBank/DDBJ databases">
        <title>Deinococcus sp. isolated from soil.</title>
        <authorList>
            <person name="Li Y."/>
            <person name="Wang J."/>
        </authorList>
    </citation>
    <scope>NUCLEOTIDE SEQUENCE [LARGE SCALE GENOMIC DNA]</scope>
    <source>
        <strain evidence="2 3">SDU3-2</strain>
    </source>
</reference>
<feature type="transmembrane region" description="Helical" evidence="1">
    <location>
        <begin position="12"/>
        <end position="34"/>
    </location>
</feature>
<sequence length="139" mass="15463">MRLQTLYVDMRPAIVKWLGILLIFVFLVLLVASLRPDFMHAVARAREAYDQSTQGGGFSLGYWDSCLRSSACVKSFFVTWSSPLLVKALIAGGLIFGMLCAALGMLWRPEVVAMRDTRVNAARIEESRITSPVAPKRLL</sequence>
<dbReference type="Proteomes" id="UP000484842">
    <property type="component" value="Unassembled WGS sequence"/>
</dbReference>
<dbReference type="AlphaFoldDB" id="A0A7X1TT48"/>
<keyword evidence="1" id="KW-1133">Transmembrane helix</keyword>
<proteinExistence type="predicted"/>